<dbReference type="STRING" id="426428.A0A0D2XSJ7"/>
<dbReference type="SUPFAM" id="SSF52151">
    <property type="entry name" value="FabD/lysophospholipase-like"/>
    <property type="match status" value="1"/>
</dbReference>
<keyword evidence="3" id="KW-0443">Lipid metabolism</keyword>
<feature type="short sequence motif" description="DGA/G" evidence="4">
    <location>
        <begin position="64"/>
        <end position="66"/>
    </location>
</feature>
<reference evidence="7" key="1">
    <citation type="journal article" date="2012" name="Mol. Plant Microbe Interact.">
        <title>A highly conserved effector in Fusarium oxysporum is required for full virulence on Arabidopsis.</title>
        <authorList>
            <person name="Thatcher L.F."/>
            <person name="Gardiner D.M."/>
            <person name="Kazan K."/>
            <person name="Manners J."/>
        </authorList>
    </citation>
    <scope>NUCLEOTIDE SEQUENCE [LARGE SCALE GENOMIC DNA]</scope>
    <source>
        <strain evidence="7">Fo5176</strain>
    </source>
</reference>
<dbReference type="GO" id="GO:0019369">
    <property type="term" value="P:arachidonate metabolic process"/>
    <property type="evidence" value="ECO:0007669"/>
    <property type="project" value="TreeGrafter"/>
</dbReference>
<keyword evidence="2" id="KW-0442">Lipid degradation</keyword>
<dbReference type="InterPro" id="IPR016035">
    <property type="entry name" value="Acyl_Trfase/lysoPLipase"/>
</dbReference>
<evidence type="ECO:0000256" key="4">
    <source>
        <dbReference type="PROSITE-ProRule" id="PRU01161"/>
    </source>
</evidence>
<evidence type="ECO:0000256" key="2">
    <source>
        <dbReference type="ARBA" id="ARBA00022963"/>
    </source>
</evidence>
<dbReference type="GO" id="GO:0016020">
    <property type="term" value="C:membrane"/>
    <property type="evidence" value="ECO:0007669"/>
    <property type="project" value="TreeGrafter"/>
</dbReference>
<dbReference type="PROSITE" id="PS51635">
    <property type="entry name" value="PNPLA"/>
    <property type="match status" value="1"/>
</dbReference>
<reference evidence="6" key="2">
    <citation type="submission" date="2025-08" db="UniProtKB">
        <authorList>
            <consortium name="EnsemblFungi"/>
        </authorList>
    </citation>
    <scope>IDENTIFICATION</scope>
    <source>
        <strain evidence="6">4287 / CBS 123668 / FGSC 9935 / NRRL 34936</strain>
    </source>
</reference>
<dbReference type="Proteomes" id="UP000002489">
    <property type="component" value="Unassembled WGS sequence"/>
</dbReference>
<dbReference type="GO" id="GO:0046486">
    <property type="term" value="P:glycerolipid metabolic process"/>
    <property type="evidence" value="ECO:0007669"/>
    <property type="project" value="UniProtKB-ARBA"/>
</dbReference>
<comment type="caution">
    <text evidence="4">Lacks conserved residue(s) required for the propagation of feature annotation.</text>
</comment>
<evidence type="ECO:0000256" key="3">
    <source>
        <dbReference type="ARBA" id="ARBA00023098"/>
    </source>
</evidence>
<dbReference type="PANTHER" id="PTHR24185:SF1">
    <property type="entry name" value="CALCIUM-INDEPENDENT PHOSPHOLIPASE A2-GAMMA"/>
    <property type="match status" value="1"/>
</dbReference>
<organism evidence="6 7">
    <name type="scientific">Fusarium oxysporum (strain Fo5176)</name>
    <name type="common">Fusarium vascular wilt</name>
    <dbReference type="NCBI Taxonomy" id="660025"/>
    <lineage>
        <taxon>Eukaryota</taxon>
        <taxon>Fungi</taxon>
        <taxon>Dikarya</taxon>
        <taxon>Ascomycota</taxon>
        <taxon>Pezizomycotina</taxon>
        <taxon>Sordariomycetes</taxon>
        <taxon>Hypocreomycetidae</taxon>
        <taxon>Hypocreales</taxon>
        <taxon>Nectriaceae</taxon>
        <taxon>Fusarium</taxon>
        <taxon>Fusarium oxysporum species complex</taxon>
    </lineage>
</organism>
<evidence type="ECO:0000313" key="6">
    <source>
        <dbReference type="EnsemblFungi" id="FOXG_06949P0"/>
    </source>
</evidence>
<dbReference type="InterPro" id="IPR002641">
    <property type="entry name" value="PNPLA_dom"/>
</dbReference>
<dbReference type="EnsemblFungi" id="FOXG_06949T0">
    <property type="protein sequence ID" value="FOXG_06949P0"/>
    <property type="gene ID" value="FOXG_06949"/>
</dbReference>
<sequence>MFWDIFVCSVLERNSEPVFLRSYESSSLADPLSDDFDLWQALRATSAASTFFYAYQRGAKKFVDGGFTYNNPVQRVMIEAADLWGTDRPALLISIGTGERLGESLGGNLREVAKGMIKMLTQTERTADDFFSSQHDMVDRGMYFRFNVPGLATIGMEEYKEVDAIDSHTISYLTRGTTGKELSAVVRKIRNIQTGNA</sequence>
<dbReference type="AlphaFoldDB" id="A0A0D2XSJ7"/>
<dbReference type="GO" id="GO:0016042">
    <property type="term" value="P:lipid catabolic process"/>
    <property type="evidence" value="ECO:0007669"/>
    <property type="project" value="UniProtKB-KW"/>
</dbReference>
<dbReference type="PANTHER" id="PTHR24185">
    <property type="entry name" value="CALCIUM-INDEPENDENT PHOSPHOLIPASE A2-GAMMA"/>
    <property type="match status" value="1"/>
</dbReference>
<evidence type="ECO:0000313" key="7">
    <source>
        <dbReference type="Proteomes" id="UP000002489"/>
    </source>
</evidence>
<proteinExistence type="predicted"/>
<protein>
    <recommendedName>
        <fullName evidence="5">PNPLA domain-containing protein</fullName>
    </recommendedName>
</protein>
<evidence type="ECO:0000256" key="1">
    <source>
        <dbReference type="ARBA" id="ARBA00022801"/>
    </source>
</evidence>
<evidence type="ECO:0000259" key="5">
    <source>
        <dbReference type="PROSITE" id="PS51635"/>
    </source>
</evidence>
<dbReference type="Pfam" id="PF01734">
    <property type="entry name" value="Patatin"/>
    <property type="match status" value="1"/>
</dbReference>
<dbReference type="Gene3D" id="3.40.1090.10">
    <property type="entry name" value="Cytosolic phospholipase A2 catalytic domain"/>
    <property type="match status" value="1"/>
</dbReference>
<accession>A0A0D2XSJ7</accession>
<name>A0A0D2XSJ7_FUSOF</name>
<dbReference type="GO" id="GO:0047499">
    <property type="term" value="F:calcium-independent phospholipase A2 activity"/>
    <property type="evidence" value="ECO:0007669"/>
    <property type="project" value="TreeGrafter"/>
</dbReference>
<keyword evidence="1" id="KW-0378">Hydrolase</keyword>
<feature type="domain" description="PNPLA" evidence="5">
    <location>
        <begin position="1"/>
        <end position="77"/>
    </location>
</feature>